<dbReference type="AlphaFoldDB" id="A0AAV1D612"/>
<organism evidence="2 3">
    <name type="scientific">Oldenlandia corymbosa var. corymbosa</name>
    <dbReference type="NCBI Taxonomy" id="529605"/>
    <lineage>
        <taxon>Eukaryota</taxon>
        <taxon>Viridiplantae</taxon>
        <taxon>Streptophyta</taxon>
        <taxon>Embryophyta</taxon>
        <taxon>Tracheophyta</taxon>
        <taxon>Spermatophyta</taxon>
        <taxon>Magnoliopsida</taxon>
        <taxon>eudicotyledons</taxon>
        <taxon>Gunneridae</taxon>
        <taxon>Pentapetalae</taxon>
        <taxon>asterids</taxon>
        <taxon>lamiids</taxon>
        <taxon>Gentianales</taxon>
        <taxon>Rubiaceae</taxon>
        <taxon>Rubioideae</taxon>
        <taxon>Spermacoceae</taxon>
        <taxon>Hedyotis-Oldenlandia complex</taxon>
        <taxon>Oldenlandia</taxon>
    </lineage>
</organism>
<name>A0AAV1D612_OLDCO</name>
<evidence type="ECO:0000313" key="2">
    <source>
        <dbReference type="EMBL" id="CAI9102257.1"/>
    </source>
</evidence>
<feature type="region of interest" description="Disordered" evidence="1">
    <location>
        <begin position="41"/>
        <end position="66"/>
    </location>
</feature>
<feature type="compositionally biased region" description="Low complexity" evidence="1">
    <location>
        <begin position="53"/>
        <end position="66"/>
    </location>
</feature>
<dbReference type="PANTHER" id="PTHR34661">
    <property type="entry name" value="INCREASED DNA METHYLATION 3"/>
    <property type="match status" value="1"/>
</dbReference>
<dbReference type="EMBL" id="OX459121">
    <property type="protein sequence ID" value="CAI9102257.1"/>
    <property type="molecule type" value="Genomic_DNA"/>
</dbReference>
<accession>A0AAV1D612</accession>
<evidence type="ECO:0000313" key="3">
    <source>
        <dbReference type="Proteomes" id="UP001161247"/>
    </source>
</evidence>
<dbReference type="InterPro" id="IPR039321">
    <property type="entry name" value="IDM2/3-like"/>
</dbReference>
<sequence>MASQGRAYPYWAHVGGNNGSIPVDPQQTVLDVTPLNVVPPPHPFSAAASTKETNASASSTGNNSGTSVTELPATVFFTSPPTTEEWNNIMAVTKSGVALTGSAAKGKPGPAIGSIDIFESEDEIIFRVALPGVVRDASKFHLLNKIYSSNNYFLFKDPKSCYIRSPRMSFQTFGISNKKD</sequence>
<evidence type="ECO:0000256" key="1">
    <source>
        <dbReference type="SAM" id="MobiDB-lite"/>
    </source>
</evidence>
<dbReference type="GO" id="GO:0005634">
    <property type="term" value="C:nucleus"/>
    <property type="evidence" value="ECO:0007669"/>
    <property type="project" value="TreeGrafter"/>
</dbReference>
<dbReference type="Proteomes" id="UP001161247">
    <property type="component" value="Chromosome 4"/>
</dbReference>
<proteinExistence type="predicted"/>
<reference evidence="2" key="1">
    <citation type="submission" date="2023-03" db="EMBL/GenBank/DDBJ databases">
        <authorList>
            <person name="Julca I."/>
        </authorList>
    </citation>
    <scope>NUCLEOTIDE SEQUENCE</scope>
</reference>
<gene>
    <name evidence="2" type="ORF">OLC1_LOCUS11639</name>
</gene>
<dbReference type="PANTHER" id="PTHR34661:SF8">
    <property type="entry name" value="ALPHA-CRYSTALLIN DOMAIN-CONTAINING PROTEIN 22.3"/>
    <property type="match status" value="1"/>
</dbReference>
<keyword evidence="3" id="KW-1185">Reference proteome</keyword>
<protein>
    <submittedName>
        <fullName evidence="2">OLC1v1000498C1</fullName>
    </submittedName>
</protein>